<dbReference type="Proteomes" id="UP000253077">
    <property type="component" value="Unassembled WGS sequence"/>
</dbReference>
<proteinExistence type="predicted"/>
<organism evidence="1 2">
    <name type="scientific">Ureaplasma urealyticum</name>
    <name type="common">Ureaplasma urealyticum biotype 2</name>
    <dbReference type="NCBI Taxonomy" id="2130"/>
    <lineage>
        <taxon>Bacteria</taxon>
        <taxon>Bacillati</taxon>
        <taxon>Mycoplasmatota</taxon>
        <taxon>Mycoplasmoidales</taxon>
        <taxon>Mycoplasmoidaceae</taxon>
        <taxon>Ureaplasma</taxon>
    </lineage>
</organism>
<comment type="caution">
    <text evidence="1">The sequence shown here is derived from an EMBL/GenBank/DDBJ whole genome shotgun (WGS) entry which is preliminary data.</text>
</comment>
<sequence>MYYKKYYFIALITATKNAYKMIAKKKKKDHWLAFVLIKPTKTYTNFSKIKNSNFYKKLVCVKSLCKIYSHILVYFRNFMTINFNTL</sequence>
<dbReference type="AlphaFoldDB" id="A0AAX1QXQ7"/>
<accession>A0AAX1QXQ7</accession>
<name>A0AAX1QXQ7_UREUR</name>
<gene>
    <name evidence="1" type="ORF">DSQ42_02700</name>
</gene>
<protein>
    <submittedName>
        <fullName evidence="1">Uncharacterized protein</fullName>
    </submittedName>
</protein>
<evidence type="ECO:0000313" key="2">
    <source>
        <dbReference type="Proteomes" id="UP000253077"/>
    </source>
</evidence>
<reference evidence="1 2" key="1">
    <citation type="submission" date="2018-07" db="EMBL/GenBank/DDBJ databases">
        <title>Ureaplasma urealyticum 1000 the multidrug-resistant clinical isolate obtained from scrapings of the urogenital tract of a woman with inflammatory diseases of the reproductive organs.</title>
        <authorList>
            <person name="Kolesnikova E.A."/>
            <person name="Alekseeva A.E."/>
            <person name="Brusnigina N.F."/>
            <person name="Makhova M.A."/>
        </authorList>
    </citation>
    <scope>NUCLEOTIDE SEQUENCE [LARGE SCALE GENOMIC DNA]</scope>
    <source>
        <strain evidence="1 2">1000</strain>
    </source>
</reference>
<dbReference type="EMBL" id="QOKT01000025">
    <property type="protein sequence ID" value="RCJ00834.1"/>
    <property type="molecule type" value="Genomic_DNA"/>
</dbReference>
<evidence type="ECO:0000313" key="1">
    <source>
        <dbReference type="EMBL" id="RCJ00834.1"/>
    </source>
</evidence>